<name>W4VMC9_9BACI</name>
<evidence type="ECO:0000313" key="2">
    <source>
        <dbReference type="Proteomes" id="UP000019102"/>
    </source>
</evidence>
<dbReference type="EMBL" id="BAVS01000022">
    <property type="protein sequence ID" value="GAE94346.1"/>
    <property type="molecule type" value="Genomic_DNA"/>
</dbReference>
<reference evidence="1 2" key="1">
    <citation type="journal article" date="2014" name="Genome Announc.">
        <title>Draft Genome Sequence of the Boron-Tolerant and Moderately Halotolerant Bacterium Gracilibacillus boraciitolerans JCM 21714T.</title>
        <authorList>
            <person name="Ahmed I."/>
            <person name="Oshima K."/>
            <person name="Suda W."/>
            <person name="Kitamura K."/>
            <person name="Iida T."/>
            <person name="Ohmori Y."/>
            <person name="Fujiwara T."/>
            <person name="Hattori M."/>
            <person name="Ohkuma M."/>
        </authorList>
    </citation>
    <scope>NUCLEOTIDE SEQUENCE [LARGE SCALE GENOMIC DNA]</scope>
    <source>
        <strain evidence="1 2">JCM 21714</strain>
    </source>
</reference>
<accession>W4VMC9</accession>
<dbReference type="OrthoDB" id="156739at2"/>
<dbReference type="RefSeq" id="WP_035724870.1">
    <property type="nucleotide sequence ID" value="NZ_BAVS01000022.1"/>
</dbReference>
<organism evidence="1 2">
    <name type="scientific">Gracilibacillus boraciitolerans JCM 21714</name>
    <dbReference type="NCBI Taxonomy" id="1298598"/>
    <lineage>
        <taxon>Bacteria</taxon>
        <taxon>Bacillati</taxon>
        <taxon>Bacillota</taxon>
        <taxon>Bacilli</taxon>
        <taxon>Bacillales</taxon>
        <taxon>Bacillaceae</taxon>
        <taxon>Gracilibacillus</taxon>
    </lineage>
</organism>
<dbReference type="Proteomes" id="UP000019102">
    <property type="component" value="Unassembled WGS sequence"/>
</dbReference>
<gene>
    <name evidence="1" type="ORF">JCM21714_3495</name>
</gene>
<dbReference type="AlphaFoldDB" id="W4VMC9"/>
<dbReference type="STRING" id="1298598.JCM21714_3495"/>
<comment type="caution">
    <text evidence="1">The sequence shown here is derived from an EMBL/GenBank/DDBJ whole genome shotgun (WGS) entry which is preliminary data.</text>
</comment>
<sequence length="70" mass="7820">MIGLATDHDVQFILARAKDSANEGVLQQNVISQDQALQMVWLILEQGGYYFVYRNVDQSVAGWILVGGKH</sequence>
<keyword evidence="2" id="KW-1185">Reference proteome</keyword>
<proteinExistence type="predicted"/>
<protein>
    <submittedName>
        <fullName evidence="1">Uncharacterized protein</fullName>
    </submittedName>
</protein>
<evidence type="ECO:0000313" key="1">
    <source>
        <dbReference type="EMBL" id="GAE94346.1"/>
    </source>
</evidence>